<evidence type="ECO:0000256" key="3">
    <source>
        <dbReference type="ARBA" id="ARBA00022679"/>
    </source>
</evidence>
<name>A0A6J7HQ75_9ZZZZ</name>
<dbReference type="Pfam" id="PF09594">
    <property type="entry name" value="GT87"/>
    <property type="match status" value="1"/>
</dbReference>
<feature type="transmembrane region" description="Helical" evidence="7">
    <location>
        <begin position="256"/>
        <end position="277"/>
    </location>
</feature>
<accession>A0A6J7HQ75</accession>
<proteinExistence type="predicted"/>
<evidence type="ECO:0000313" key="8">
    <source>
        <dbReference type="EMBL" id="CAB4921548.1"/>
    </source>
</evidence>
<dbReference type="AlphaFoldDB" id="A0A6J7HQ75"/>
<evidence type="ECO:0000256" key="5">
    <source>
        <dbReference type="ARBA" id="ARBA00022989"/>
    </source>
</evidence>
<feature type="transmembrane region" description="Helical" evidence="7">
    <location>
        <begin position="152"/>
        <end position="173"/>
    </location>
</feature>
<keyword evidence="6 7" id="KW-0472">Membrane</keyword>
<dbReference type="EMBL" id="CAFBMR010000068">
    <property type="protein sequence ID" value="CAB4921548.1"/>
    <property type="molecule type" value="Genomic_DNA"/>
</dbReference>
<evidence type="ECO:0000256" key="1">
    <source>
        <dbReference type="ARBA" id="ARBA00004651"/>
    </source>
</evidence>
<organism evidence="8">
    <name type="scientific">freshwater metagenome</name>
    <dbReference type="NCBI Taxonomy" id="449393"/>
    <lineage>
        <taxon>unclassified sequences</taxon>
        <taxon>metagenomes</taxon>
        <taxon>ecological metagenomes</taxon>
    </lineage>
</organism>
<evidence type="ECO:0000256" key="4">
    <source>
        <dbReference type="ARBA" id="ARBA00022692"/>
    </source>
</evidence>
<sequence length="400" mass="42541">MLLVRNPLVTVATWVLTRALMLGALAGVVAYPDGPSILNDVKLYAEWSELLATGRFPIGDEMWQYPPGAGVVFAIADFIPPNPLVGMVVLLVLADLAILLILLLVGRRQGRWQPAWVWVVSGVLIGPIMLARFDLIPTVFAVLAVVWASKPYLSGAASSIGTLLKLWPGLMLLALPRRSLIRGGIGFVAAALVVMGAISVWSSGAVSFLGGQRDRGLQVESVGALPYLVMNVFGGHASTVFRYGSREIDMPGANTVGFVISVGGLLLIAALAVLRLIGRLEDLPAGDVALTALLVSVATSRVLSPQYAVWVAGVAAIALMDPVTRLRRSMWLLVPTAVAAQLIYPWAYDGMLHGDWFAVTLQTIRVLTLVAATIYALYVVVRSASGRALVPTMVATTNKA</sequence>
<keyword evidence="3" id="KW-0808">Transferase</keyword>
<protein>
    <submittedName>
        <fullName evidence="8">Unannotated protein</fullName>
    </submittedName>
</protein>
<comment type="subcellular location">
    <subcellularLocation>
        <location evidence="1">Cell membrane</location>
        <topology evidence="1">Multi-pass membrane protein</topology>
    </subcellularLocation>
</comment>
<feature type="transmembrane region" description="Helical" evidence="7">
    <location>
        <begin position="7"/>
        <end position="31"/>
    </location>
</feature>
<evidence type="ECO:0000256" key="6">
    <source>
        <dbReference type="ARBA" id="ARBA00023136"/>
    </source>
</evidence>
<keyword evidence="5 7" id="KW-1133">Transmembrane helix</keyword>
<keyword evidence="4 7" id="KW-0812">Transmembrane</keyword>
<keyword evidence="2" id="KW-1003">Cell membrane</keyword>
<feature type="transmembrane region" description="Helical" evidence="7">
    <location>
        <begin position="185"/>
        <end position="204"/>
    </location>
</feature>
<feature type="transmembrane region" description="Helical" evidence="7">
    <location>
        <begin position="224"/>
        <end position="244"/>
    </location>
</feature>
<feature type="transmembrane region" description="Helical" evidence="7">
    <location>
        <begin position="359"/>
        <end position="381"/>
    </location>
</feature>
<feature type="transmembrane region" description="Helical" evidence="7">
    <location>
        <begin position="289"/>
        <end position="318"/>
    </location>
</feature>
<reference evidence="8" key="1">
    <citation type="submission" date="2020-05" db="EMBL/GenBank/DDBJ databases">
        <authorList>
            <person name="Chiriac C."/>
            <person name="Salcher M."/>
            <person name="Ghai R."/>
            <person name="Kavagutti S V."/>
        </authorList>
    </citation>
    <scope>NUCLEOTIDE SEQUENCE</scope>
</reference>
<feature type="transmembrane region" description="Helical" evidence="7">
    <location>
        <begin position="84"/>
        <end position="105"/>
    </location>
</feature>
<feature type="transmembrane region" description="Helical" evidence="7">
    <location>
        <begin position="117"/>
        <end position="146"/>
    </location>
</feature>
<dbReference type="InterPro" id="IPR018584">
    <property type="entry name" value="GT87"/>
</dbReference>
<gene>
    <name evidence="8" type="ORF">UFOPK3610_01443</name>
</gene>
<evidence type="ECO:0000256" key="7">
    <source>
        <dbReference type="SAM" id="Phobius"/>
    </source>
</evidence>
<dbReference type="GO" id="GO:0005886">
    <property type="term" value="C:plasma membrane"/>
    <property type="evidence" value="ECO:0007669"/>
    <property type="project" value="UniProtKB-SubCell"/>
</dbReference>
<evidence type="ECO:0000256" key="2">
    <source>
        <dbReference type="ARBA" id="ARBA00022475"/>
    </source>
</evidence>
<feature type="transmembrane region" description="Helical" evidence="7">
    <location>
        <begin position="330"/>
        <end position="347"/>
    </location>
</feature>
<dbReference type="GO" id="GO:0016758">
    <property type="term" value="F:hexosyltransferase activity"/>
    <property type="evidence" value="ECO:0007669"/>
    <property type="project" value="InterPro"/>
</dbReference>